<accession>A0A317WA48</accession>
<keyword evidence="3" id="KW-1185">Reference proteome</keyword>
<gene>
    <name evidence="2" type="ORF">BO70DRAFT_395872</name>
</gene>
<dbReference type="AlphaFoldDB" id="A0A317WA48"/>
<name>A0A317WA48_9EURO</name>
<organism evidence="2 3">
    <name type="scientific">Aspergillus heteromorphus CBS 117.55</name>
    <dbReference type="NCBI Taxonomy" id="1448321"/>
    <lineage>
        <taxon>Eukaryota</taxon>
        <taxon>Fungi</taxon>
        <taxon>Dikarya</taxon>
        <taxon>Ascomycota</taxon>
        <taxon>Pezizomycotina</taxon>
        <taxon>Eurotiomycetes</taxon>
        <taxon>Eurotiomycetidae</taxon>
        <taxon>Eurotiales</taxon>
        <taxon>Aspergillaceae</taxon>
        <taxon>Aspergillus</taxon>
        <taxon>Aspergillus subgen. Circumdati</taxon>
    </lineage>
</organism>
<proteinExistence type="predicted"/>
<reference evidence="2 3" key="1">
    <citation type="submission" date="2016-12" db="EMBL/GenBank/DDBJ databases">
        <title>The genomes of Aspergillus section Nigri reveals drivers in fungal speciation.</title>
        <authorList>
            <consortium name="DOE Joint Genome Institute"/>
            <person name="Vesth T.C."/>
            <person name="Nybo J."/>
            <person name="Theobald S."/>
            <person name="Brandl J."/>
            <person name="Frisvad J.C."/>
            <person name="Nielsen K.F."/>
            <person name="Lyhne E.K."/>
            <person name="Kogle M.E."/>
            <person name="Kuo A."/>
            <person name="Riley R."/>
            <person name="Clum A."/>
            <person name="Nolan M."/>
            <person name="Lipzen A."/>
            <person name="Salamov A."/>
            <person name="Henrissat B."/>
            <person name="Wiebenga A."/>
            <person name="De Vries R.P."/>
            <person name="Grigoriev I.V."/>
            <person name="Mortensen U.H."/>
            <person name="Andersen M.R."/>
            <person name="Baker S.E."/>
        </authorList>
    </citation>
    <scope>NUCLEOTIDE SEQUENCE [LARGE SCALE GENOMIC DNA]</scope>
    <source>
        <strain evidence="2 3">CBS 117.55</strain>
    </source>
</reference>
<evidence type="ECO:0000313" key="2">
    <source>
        <dbReference type="EMBL" id="PWY83426.1"/>
    </source>
</evidence>
<dbReference type="VEuPathDB" id="FungiDB:BO70DRAFT_395872"/>
<protein>
    <submittedName>
        <fullName evidence="2">Uncharacterized protein</fullName>
    </submittedName>
</protein>
<dbReference type="OrthoDB" id="341259at2759"/>
<comment type="caution">
    <text evidence="2">The sequence shown here is derived from an EMBL/GenBank/DDBJ whole genome shotgun (WGS) entry which is preliminary data.</text>
</comment>
<sequence>MTLLALANELLLLIAETLESEKDINAVVQTNHRLYALLNPYLYQHNRRHSGSSALRWAATAGQVSTVRRILEQKYEIESRSAKVQLDCEHLMIVANLVDSINQPIENLN</sequence>
<evidence type="ECO:0000256" key="1">
    <source>
        <dbReference type="SAM" id="SignalP"/>
    </source>
</evidence>
<dbReference type="GeneID" id="37068811"/>
<keyword evidence="1" id="KW-0732">Signal</keyword>
<feature type="chain" id="PRO_5016341083" evidence="1">
    <location>
        <begin position="21"/>
        <end position="109"/>
    </location>
</feature>
<evidence type="ECO:0000313" key="3">
    <source>
        <dbReference type="Proteomes" id="UP000247233"/>
    </source>
</evidence>
<dbReference type="RefSeq" id="XP_025399869.1">
    <property type="nucleotide sequence ID" value="XM_025546574.1"/>
</dbReference>
<dbReference type="Proteomes" id="UP000247233">
    <property type="component" value="Unassembled WGS sequence"/>
</dbReference>
<dbReference type="EMBL" id="MSFL01000010">
    <property type="protein sequence ID" value="PWY83426.1"/>
    <property type="molecule type" value="Genomic_DNA"/>
</dbReference>
<feature type="signal peptide" evidence="1">
    <location>
        <begin position="1"/>
        <end position="20"/>
    </location>
</feature>